<reference evidence="2" key="1">
    <citation type="submission" date="2022-11" db="UniProtKB">
        <authorList>
            <consortium name="WormBaseParasite"/>
        </authorList>
    </citation>
    <scope>IDENTIFICATION</scope>
</reference>
<evidence type="ECO:0000313" key="2">
    <source>
        <dbReference type="WBParaSite" id="JU765_v2.g10040.t1"/>
    </source>
</evidence>
<accession>A0AC34PUD6</accession>
<dbReference type="WBParaSite" id="JU765_v2.g10040.t1">
    <property type="protein sequence ID" value="JU765_v2.g10040.t1"/>
    <property type="gene ID" value="JU765_v2.g10040"/>
</dbReference>
<protein>
    <submittedName>
        <fullName evidence="2">Fork-head domain-containing protein</fullName>
    </submittedName>
</protein>
<organism evidence="1 2">
    <name type="scientific">Panagrolaimus sp. JU765</name>
    <dbReference type="NCBI Taxonomy" id="591449"/>
    <lineage>
        <taxon>Eukaryota</taxon>
        <taxon>Metazoa</taxon>
        <taxon>Ecdysozoa</taxon>
        <taxon>Nematoda</taxon>
        <taxon>Chromadorea</taxon>
        <taxon>Rhabditida</taxon>
        <taxon>Tylenchina</taxon>
        <taxon>Panagrolaimomorpha</taxon>
        <taxon>Panagrolaimoidea</taxon>
        <taxon>Panagrolaimidae</taxon>
        <taxon>Panagrolaimus</taxon>
    </lineage>
</organism>
<sequence>MEFWIVWNLALNGLFPLVLWLFVLNEQQLDTPQLSFIPTNNFIVFDLLTGEFQKPLSSRIRRTASLAEIPPHRLPRASSVAAEATDSERHVKGSQSTFLPPSELASTTLIHSQPSTASGGFHANHYHIPTSQPSSSSFVENLAAAAAAAAAASGIHSGTQFPSVASQLSSTSQPTGLSALENAALASLAGHVTNSQQSNLQIEQLLMLAIQERVAQQLATSPIDRLWQNMLGLANSQQTTGLPSPLEFAAALPGAQTGSSAGISSLGNLGLLLTPGAASNQSSSHLLYQHGLCVWPNCNTPCESYTAFLQHLNQFHSTERSSQQYRAQIELVENLEHRLAKEKQRLNAMKAHMHMKLSPDLNISRHSVGPATSNDPSPLVSPKPTITTTPSTFSSGASTSSANAVGVISTNKTETQANIVTSPISGVDLSSVQQQAQNYNSRETLAALAAVSVGSNASSVLSSGVNNEENSLIHRGINASQINVRSSSSSSINATSSSSIPGTSRRRVSDKAIMPISADIERNREFYRSHDVRPPYTYASLIRQAIMESRDCQLTLNEIYQWFTETFAYFRRNAATWKNAVRHNLSLHKCFARVEQNVKGAVWTVDDSEFYKRRPQRASSARSVKSATPSSMVDQNTIVDALTKQQQLINAAASYLNASGSSKDVHLKEELSDPEDERFAEGGSNLFLSHVAAAPMSRPLSATPIITEPLSPKRGSDPNSSPQLIVDDSDDEHQTGNKNFTSTTDLNRSKS</sequence>
<name>A0AC34PUD6_9BILA</name>
<dbReference type="Proteomes" id="UP000887576">
    <property type="component" value="Unplaced"/>
</dbReference>
<proteinExistence type="predicted"/>
<evidence type="ECO:0000313" key="1">
    <source>
        <dbReference type="Proteomes" id="UP000887576"/>
    </source>
</evidence>